<accession>A0A8H5Y0B7</accession>
<feature type="region of interest" description="Disordered" evidence="1">
    <location>
        <begin position="184"/>
        <end position="296"/>
    </location>
</feature>
<gene>
    <name evidence="2" type="ORF">FGLOB1_9050</name>
</gene>
<sequence length="315" mass="36382">MQHLHNKYGKFLKRNNLLQFTANENWLDEALKIPAEGSIRPGHYRDHATPANETPEDKSLTQFKWTINSELEALTGVRKKSPPVDLELLTFCPVTIERSFSLLKPFDYIERYSLYYILLRKYSGDRNMTHEEADKEAKILLNEYKAEHFEKLCEESRQLAEWHEREHMRDLKYWKETEYDRRAYNPGYDESEDDESQEEGSEKEESADEESEDGESGDDQYEGEGSESEEAESEDDGASNSAGMDIDLLEPTNEDLTNQISVLRISGKKSNGEGGGVIKTAKKRAFDDSDDADDAAASGYKRAKMEHWRERFKTF</sequence>
<proteinExistence type="predicted"/>
<dbReference type="AlphaFoldDB" id="A0A8H5Y0B7"/>
<name>A0A8H5Y0B7_9HYPO</name>
<keyword evidence="3" id="KW-1185">Reference proteome</keyword>
<evidence type="ECO:0000313" key="3">
    <source>
        <dbReference type="Proteomes" id="UP000532311"/>
    </source>
</evidence>
<dbReference type="EMBL" id="JAAQPF010000405">
    <property type="protein sequence ID" value="KAF5703478.1"/>
    <property type="molecule type" value="Genomic_DNA"/>
</dbReference>
<dbReference type="Proteomes" id="UP000532311">
    <property type="component" value="Unassembled WGS sequence"/>
</dbReference>
<evidence type="ECO:0000313" key="2">
    <source>
        <dbReference type="EMBL" id="KAF5703478.1"/>
    </source>
</evidence>
<feature type="compositionally biased region" description="Acidic residues" evidence="1">
    <location>
        <begin position="189"/>
        <end position="237"/>
    </location>
</feature>
<reference evidence="2 3" key="1">
    <citation type="submission" date="2020-05" db="EMBL/GenBank/DDBJ databases">
        <title>Identification and distribution of gene clusters putatively required for synthesis of sphingolipid metabolism inhibitors in phylogenetically diverse species of the filamentous fungus Fusarium.</title>
        <authorList>
            <person name="Kim H.-S."/>
            <person name="Busman M."/>
            <person name="Brown D.W."/>
            <person name="Divon H."/>
            <person name="Uhlig S."/>
            <person name="Proctor R.H."/>
        </authorList>
    </citation>
    <scope>NUCLEOTIDE SEQUENCE [LARGE SCALE GENOMIC DNA]</scope>
    <source>
        <strain evidence="2 3">NRRL 26131</strain>
    </source>
</reference>
<evidence type="ECO:0000256" key="1">
    <source>
        <dbReference type="SAM" id="MobiDB-lite"/>
    </source>
</evidence>
<organism evidence="2 3">
    <name type="scientific">Fusarium globosum</name>
    <dbReference type="NCBI Taxonomy" id="78864"/>
    <lineage>
        <taxon>Eukaryota</taxon>
        <taxon>Fungi</taxon>
        <taxon>Dikarya</taxon>
        <taxon>Ascomycota</taxon>
        <taxon>Pezizomycotina</taxon>
        <taxon>Sordariomycetes</taxon>
        <taxon>Hypocreomycetidae</taxon>
        <taxon>Hypocreales</taxon>
        <taxon>Nectriaceae</taxon>
        <taxon>Fusarium</taxon>
        <taxon>Fusarium fujikuroi species complex</taxon>
    </lineage>
</organism>
<comment type="caution">
    <text evidence="2">The sequence shown here is derived from an EMBL/GenBank/DDBJ whole genome shotgun (WGS) entry which is preliminary data.</text>
</comment>
<protein>
    <submittedName>
        <fullName evidence="2">Uncharacterized protein</fullName>
    </submittedName>
</protein>